<evidence type="ECO:0000313" key="3">
    <source>
        <dbReference type="Proteomes" id="UP000784294"/>
    </source>
</evidence>
<evidence type="ECO:0000313" key="2">
    <source>
        <dbReference type="EMBL" id="VEL07375.1"/>
    </source>
</evidence>
<sequence>MIPSSMEAVMFLTKFLGLKQEVEESLKGEGPLKKTCHADQRKACERGVELVTEAEAILSNSTSDPYSGFLDSLNSYPCSGSSQPPHFQEHLNDSQDALRLDSPSESIGLELTSPPSSQKTELPVTSLIEASVSGCSIPSLLAPCETIALVEANLVVC</sequence>
<gene>
    <name evidence="2" type="ORF">PXEA_LOCUS815</name>
</gene>
<reference evidence="2" key="1">
    <citation type="submission" date="2018-11" db="EMBL/GenBank/DDBJ databases">
        <authorList>
            <consortium name="Pathogen Informatics"/>
        </authorList>
    </citation>
    <scope>NUCLEOTIDE SEQUENCE</scope>
</reference>
<accession>A0A448WB23</accession>
<feature type="region of interest" description="Disordered" evidence="1">
    <location>
        <begin position="77"/>
        <end position="122"/>
    </location>
</feature>
<evidence type="ECO:0000256" key="1">
    <source>
        <dbReference type="SAM" id="MobiDB-lite"/>
    </source>
</evidence>
<dbReference type="EMBL" id="CAAALY010001596">
    <property type="protein sequence ID" value="VEL07375.1"/>
    <property type="molecule type" value="Genomic_DNA"/>
</dbReference>
<feature type="compositionally biased region" description="Basic and acidic residues" evidence="1">
    <location>
        <begin position="87"/>
        <end position="99"/>
    </location>
</feature>
<dbReference type="Proteomes" id="UP000784294">
    <property type="component" value="Unassembled WGS sequence"/>
</dbReference>
<proteinExistence type="predicted"/>
<keyword evidence="3" id="KW-1185">Reference proteome</keyword>
<protein>
    <submittedName>
        <fullName evidence="2">Uncharacterized protein</fullName>
    </submittedName>
</protein>
<organism evidence="2 3">
    <name type="scientific">Protopolystoma xenopodis</name>
    <dbReference type="NCBI Taxonomy" id="117903"/>
    <lineage>
        <taxon>Eukaryota</taxon>
        <taxon>Metazoa</taxon>
        <taxon>Spiralia</taxon>
        <taxon>Lophotrochozoa</taxon>
        <taxon>Platyhelminthes</taxon>
        <taxon>Monogenea</taxon>
        <taxon>Polyopisthocotylea</taxon>
        <taxon>Polystomatidea</taxon>
        <taxon>Polystomatidae</taxon>
        <taxon>Protopolystoma</taxon>
    </lineage>
</organism>
<comment type="caution">
    <text evidence="2">The sequence shown here is derived from an EMBL/GenBank/DDBJ whole genome shotgun (WGS) entry which is preliminary data.</text>
</comment>
<dbReference type="AlphaFoldDB" id="A0A448WB23"/>
<name>A0A448WB23_9PLAT</name>